<name>A0AAV8SGU0_9ROSI</name>
<sequence length="364" mass="41939">MSNLLQKDMPFEFNEDCKKAFDILKEKLVIAPIIKPPDWNLPFELMCDASNYAVGAVLGQRVGRDPHVIYYASKTLDSAQQNFSTTEKEMFAVVFALEKFRSYLLGTKAANTSGDDMVVTEEFPDEQLFTVTSTWPCRNPWYADLVNFITQNGYPAGITSTQCHKLKNDAKYYIWDDPYLWKMCSDQIVRRLVYDKACHLPVEVEHRAFWVVKQCNMNFDAAGQQRKLQIQELKRNHAFDNAVTYKVKTKAFHDKQLAEKKFKVGQKVLLFNLILKLFAGKLRSKWIGPFVVTKIYPYGAVDIQSMETGKIFKVNGHRLKPFYEGFQPKSVGLILCMNLPITEWGRFRANDVKQMRFLGGNPSC</sequence>
<dbReference type="FunFam" id="3.10.20.370:FF:000001">
    <property type="entry name" value="Retrovirus-related Pol polyprotein from transposon 17.6-like protein"/>
    <property type="match status" value="1"/>
</dbReference>
<dbReference type="InterPro" id="IPR041577">
    <property type="entry name" value="RT_RNaseH_2"/>
</dbReference>
<organism evidence="2 3">
    <name type="scientific">Erythroxylum novogranatense</name>
    <dbReference type="NCBI Taxonomy" id="1862640"/>
    <lineage>
        <taxon>Eukaryota</taxon>
        <taxon>Viridiplantae</taxon>
        <taxon>Streptophyta</taxon>
        <taxon>Embryophyta</taxon>
        <taxon>Tracheophyta</taxon>
        <taxon>Spermatophyta</taxon>
        <taxon>Magnoliopsida</taxon>
        <taxon>eudicotyledons</taxon>
        <taxon>Gunneridae</taxon>
        <taxon>Pentapetalae</taxon>
        <taxon>rosids</taxon>
        <taxon>fabids</taxon>
        <taxon>Malpighiales</taxon>
        <taxon>Erythroxylaceae</taxon>
        <taxon>Erythroxylum</taxon>
    </lineage>
</organism>
<dbReference type="EMBL" id="JAIWQS010000011">
    <property type="protein sequence ID" value="KAJ8751344.1"/>
    <property type="molecule type" value="Genomic_DNA"/>
</dbReference>
<proteinExistence type="predicted"/>
<dbReference type="AlphaFoldDB" id="A0AAV8SGU0"/>
<comment type="caution">
    <text evidence="2">The sequence shown here is derived from an EMBL/GenBank/DDBJ whole genome shotgun (WGS) entry which is preliminary data.</text>
</comment>
<accession>A0AAV8SGU0</accession>
<dbReference type="PANTHER" id="PTHR34072:SF57">
    <property type="entry name" value="RNA-DIRECTED DNA POLYMERASE"/>
    <property type="match status" value="1"/>
</dbReference>
<dbReference type="InterPro" id="IPR043502">
    <property type="entry name" value="DNA/RNA_pol_sf"/>
</dbReference>
<evidence type="ECO:0000313" key="3">
    <source>
        <dbReference type="Proteomes" id="UP001159364"/>
    </source>
</evidence>
<evidence type="ECO:0000259" key="1">
    <source>
        <dbReference type="Pfam" id="PF17919"/>
    </source>
</evidence>
<dbReference type="CDD" id="cd09274">
    <property type="entry name" value="RNase_HI_RT_Ty3"/>
    <property type="match status" value="1"/>
</dbReference>
<feature type="domain" description="Reverse transcriptase/retrotransposon-derived protein RNase H-like" evidence="1">
    <location>
        <begin position="13"/>
        <end position="108"/>
    </location>
</feature>
<dbReference type="Gene3D" id="3.10.20.370">
    <property type="match status" value="1"/>
</dbReference>
<dbReference type="Proteomes" id="UP001159364">
    <property type="component" value="Linkage Group LG11"/>
</dbReference>
<gene>
    <name evidence="2" type="ORF">K2173_016533</name>
</gene>
<evidence type="ECO:0000313" key="2">
    <source>
        <dbReference type="EMBL" id="KAJ8751344.1"/>
    </source>
</evidence>
<protein>
    <recommendedName>
        <fullName evidence="1">Reverse transcriptase/retrotransposon-derived protein RNase H-like domain-containing protein</fullName>
    </recommendedName>
</protein>
<keyword evidence="3" id="KW-1185">Reference proteome</keyword>
<reference evidence="2 3" key="1">
    <citation type="submission" date="2021-09" db="EMBL/GenBank/DDBJ databases">
        <title>Genomic insights and catalytic innovation underlie evolution of tropane alkaloids biosynthesis.</title>
        <authorList>
            <person name="Wang Y.-J."/>
            <person name="Tian T."/>
            <person name="Huang J.-P."/>
            <person name="Huang S.-X."/>
        </authorList>
    </citation>
    <scope>NUCLEOTIDE SEQUENCE [LARGE SCALE GENOMIC DNA]</scope>
    <source>
        <strain evidence="2">KIB-2018</strain>
        <tissue evidence="2">Leaf</tissue>
    </source>
</reference>
<dbReference type="Pfam" id="PF17919">
    <property type="entry name" value="RT_RNaseH_2"/>
    <property type="match status" value="1"/>
</dbReference>
<dbReference type="SUPFAM" id="SSF56672">
    <property type="entry name" value="DNA/RNA polymerases"/>
    <property type="match status" value="1"/>
</dbReference>
<dbReference type="PANTHER" id="PTHR34072">
    <property type="entry name" value="ENZYMATIC POLYPROTEIN-RELATED"/>
    <property type="match status" value="1"/>
</dbReference>